<reference evidence="1 2" key="2">
    <citation type="submission" date="2018-11" db="EMBL/GenBank/DDBJ databases">
        <authorList>
            <consortium name="Pathogen Informatics"/>
        </authorList>
    </citation>
    <scope>NUCLEOTIDE SEQUENCE [LARGE SCALE GENOMIC DNA]</scope>
    <source>
        <strain evidence="1 2">Egypt</strain>
    </source>
</reference>
<sequence>MFRFPWILTNGAMGDLQLINLDTGRLTVDKLDVTRQSTVPRASGSGIPVVYNEVLLFAAVTSDRHGSWLVTYERMIPCRGKSVVDDQARIIWWKWTQPNVDSLPPRFEPLESYSLSHLNCRGTDLGYVEDSDLYTYLLLADMRLMIWRYEKNKGLRTVLAPLILKRSKKCSKGLELKLASLLTELHPVCCRAHPTKPWLAIGLVSGQATILQIEHSMGKKISFCPIYTLPQISAHPLCDRRASHRGGTNRRHSNVQTVGSGTCPATTTKLLTLEFLPSVHSTAYSEVRLVGLVETIIGRERGRRDLIVYGTSPGASHQVTENVISKVTQAANVLQFADPAPTTCLPQIQSPLAGRKRVADRTDSEIVDALRQVSQYPLLTAPAPEQLLRQLMSKPTHAE</sequence>
<dbReference type="OrthoDB" id="4096at2759"/>
<dbReference type="WBParaSite" id="ECPE_0000635901-mRNA-1">
    <property type="protein sequence ID" value="ECPE_0000635901-mRNA-1"/>
    <property type="gene ID" value="ECPE_0000635901"/>
</dbReference>
<accession>A0A183AHB1</accession>
<keyword evidence="2" id="KW-1185">Reference proteome</keyword>
<evidence type="ECO:0000313" key="3">
    <source>
        <dbReference type="WBParaSite" id="ECPE_0000635901-mRNA-1"/>
    </source>
</evidence>
<dbReference type="AlphaFoldDB" id="A0A183AHB1"/>
<name>A0A183AHB1_9TREM</name>
<reference evidence="3" key="1">
    <citation type="submission" date="2016-06" db="UniProtKB">
        <authorList>
            <consortium name="WormBaseParasite"/>
        </authorList>
    </citation>
    <scope>IDENTIFICATION</scope>
</reference>
<evidence type="ECO:0000313" key="1">
    <source>
        <dbReference type="EMBL" id="VDP78135.1"/>
    </source>
</evidence>
<organism evidence="3">
    <name type="scientific">Echinostoma caproni</name>
    <dbReference type="NCBI Taxonomy" id="27848"/>
    <lineage>
        <taxon>Eukaryota</taxon>
        <taxon>Metazoa</taxon>
        <taxon>Spiralia</taxon>
        <taxon>Lophotrochozoa</taxon>
        <taxon>Platyhelminthes</taxon>
        <taxon>Trematoda</taxon>
        <taxon>Digenea</taxon>
        <taxon>Plagiorchiida</taxon>
        <taxon>Echinostomata</taxon>
        <taxon>Echinostomatoidea</taxon>
        <taxon>Echinostomatidae</taxon>
        <taxon>Echinostoma</taxon>
    </lineage>
</organism>
<dbReference type="Proteomes" id="UP000272942">
    <property type="component" value="Unassembled WGS sequence"/>
</dbReference>
<proteinExistence type="predicted"/>
<dbReference type="EMBL" id="UZAN01043339">
    <property type="protein sequence ID" value="VDP78135.1"/>
    <property type="molecule type" value="Genomic_DNA"/>
</dbReference>
<protein>
    <submittedName>
        <fullName evidence="3">DUF1618 domain-containing protein</fullName>
    </submittedName>
</protein>
<gene>
    <name evidence="1" type="ORF">ECPE_LOCUS6346</name>
</gene>
<evidence type="ECO:0000313" key="2">
    <source>
        <dbReference type="Proteomes" id="UP000272942"/>
    </source>
</evidence>